<name>A0A9D1MIQ0_9FIRM</name>
<organism evidence="2 3">
    <name type="scientific">Candidatus Coproplasma excrementigallinarum</name>
    <dbReference type="NCBI Taxonomy" id="2840747"/>
    <lineage>
        <taxon>Bacteria</taxon>
        <taxon>Bacillati</taxon>
        <taxon>Bacillota</taxon>
        <taxon>Clostridia</taxon>
        <taxon>Eubacteriales</taxon>
        <taxon>Candidatus Coproplasma</taxon>
    </lineage>
</organism>
<accession>A0A9D1MIQ0</accession>
<comment type="caution">
    <text evidence="2">The sequence shown here is derived from an EMBL/GenBank/DDBJ whole genome shotgun (WGS) entry which is preliminary data.</text>
</comment>
<protein>
    <submittedName>
        <fullName evidence="2">Uncharacterized protein</fullName>
    </submittedName>
</protein>
<evidence type="ECO:0000313" key="3">
    <source>
        <dbReference type="Proteomes" id="UP000824110"/>
    </source>
</evidence>
<feature type="transmembrane region" description="Helical" evidence="1">
    <location>
        <begin position="9"/>
        <end position="33"/>
    </location>
</feature>
<dbReference type="AlphaFoldDB" id="A0A9D1MIQ0"/>
<keyword evidence="1" id="KW-0472">Membrane</keyword>
<reference evidence="2" key="1">
    <citation type="submission" date="2020-10" db="EMBL/GenBank/DDBJ databases">
        <authorList>
            <person name="Gilroy R."/>
        </authorList>
    </citation>
    <scope>NUCLEOTIDE SEQUENCE</scope>
    <source>
        <strain evidence="2">CHK195-12923</strain>
    </source>
</reference>
<gene>
    <name evidence="2" type="ORF">IAB69_01225</name>
</gene>
<evidence type="ECO:0000313" key="2">
    <source>
        <dbReference type="EMBL" id="HIU61258.1"/>
    </source>
</evidence>
<keyword evidence="1" id="KW-0812">Transmembrane</keyword>
<proteinExistence type="predicted"/>
<dbReference type="EMBL" id="DVNE01000011">
    <property type="protein sequence ID" value="HIU61258.1"/>
    <property type="molecule type" value="Genomic_DNA"/>
</dbReference>
<reference evidence="2" key="2">
    <citation type="journal article" date="2021" name="PeerJ">
        <title>Extensive microbial diversity within the chicken gut microbiome revealed by metagenomics and culture.</title>
        <authorList>
            <person name="Gilroy R."/>
            <person name="Ravi A."/>
            <person name="Getino M."/>
            <person name="Pursley I."/>
            <person name="Horton D.L."/>
            <person name="Alikhan N.F."/>
            <person name="Baker D."/>
            <person name="Gharbi K."/>
            <person name="Hall N."/>
            <person name="Watson M."/>
            <person name="Adriaenssens E.M."/>
            <person name="Foster-Nyarko E."/>
            <person name="Jarju S."/>
            <person name="Secka A."/>
            <person name="Antonio M."/>
            <person name="Oren A."/>
            <person name="Chaudhuri R.R."/>
            <person name="La Ragione R."/>
            <person name="Hildebrand F."/>
            <person name="Pallen M.J."/>
        </authorList>
    </citation>
    <scope>NUCLEOTIDE SEQUENCE</scope>
    <source>
        <strain evidence="2">CHK195-12923</strain>
    </source>
</reference>
<keyword evidence="1" id="KW-1133">Transmembrane helix</keyword>
<evidence type="ECO:0000256" key="1">
    <source>
        <dbReference type="SAM" id="Phobius"/>
    </source>
</evidence>
<sequence>MDIKKRNRLIAAGTIAIVLLLVVLAAVMVYQLVTISVMEKRKQELQQKIEEYYQAIGDEDGLEAMLEYYNDYDALYQLAVEYEIIKS</sequence>
<dbReference type="Proteomes" id="UP000824110">
    <property type="component" value="Unassembled WGS sequence"/>
</dbReference>